<feature type="region of interest" description="Disordered" evidence="1">
    <location>
        <begin position="168"/>
        <end position="240"/>
    </location>
</feature>
<protein>
    <recommendedName>
        <fullName evidence="4">Outer membrane protein beta-barrel domain-containing protein</fullName>
    </recommendedName>
</protein>
<organism evidence="2 3">
    <name type="scientific">Archangium gephyra</name>
    <dbReference type="NCBI Taxonomy" id="48"/>
    <lineage>
        <taxon>Bacteria</taxon>
        <taxon>Pseudomonadati</taxon>
        <taxon>Myxococcota</taxon>
        <taxon>Myxococcia</taxon>
        <taxon>Myxococcales</taxon>
        <taxon>Cystobacterineae</taxon>
        <taxon>Archangiaceae</taxon>
        <taxon>Archangium</taxon>
    </lineage>
</organism>
<gene>
    <name evidence="2" type="ORF">DI536_02875</name>
</gene>
<name>A0A2W5U131_9BACT</name>
<dbReference type="Proteomes" id="UP000249061">
    <property type="component" value="Unassembled WGS sequence"/>
</dbReference>
<dbReference type="AlphaFoldDB" id="A0A2W5U131"/>
<proteinExistence type="predicted"/>
<comment type="caution">
    <text evidence="2">The sequence shown here is derived from an EMBL/GenBank/DDBJ whole genome shotgun (WGS) entry which is preliminary data.</text>
</comment>
<feature type="compositionally biased region" description="Acidic residues" evidence="1">
    <location>
        <begin position="197"/>
        <end position="210"/>
    </location>
</feature>
<reference evidence="2 3" key="1">
    <citation type="submission" date="2017-08" db="EMBL/GenBank/DDBJ databases">
        <title>Infants hospitalized years apart are colonized by the same room-sourced microbial strains.</title>
        <authorList>
            <person name="Brooks B."/>
            <person name="Olm M.R."/>
            <person name="Firek B.A."/>
            <person name="Baker R."/>
            <person name="Thomas B.C."/>
            <person name="Morowitz M.J."/>
            <person name="Banfield J.F."/>
        </authorList>
    </citation>
    <scope>NUCLEOTIDE SEQUENCE [LARGE SCALE GENOMIC DNA]</scope>
    <source>
        <strain evidence="2">S2_003_000_R2_14</strain>
    </source>
</reference>
<evidence type="ECO:0000313" key="2">
    <source>
        <dbReference type="EMBL" id="PZR17285.1"/>
    </source>
</evidence>
<feature type="compositionally biased region" description="Basic and acidic residues" evidence="1">
    <location>
        <begin position="227"/>
        <end position="240"/>
    </location>
</feature>
<sequence length="240" mass="26220">MDGEPQQDGALRADAAGGLRLRVERIATNVYGNDGVQQPGACSTGTSFTFLGGLRAFASHKSGIYGGVGYDFLFNRNFNKTRVGTGNASIEQATIHQTTGHQISINLGFDIALGFIHIRPEIAVALYPGIGQTRTVNTAGSEPFNQGATGGFGWAIFPGFSIGAQTPRRELTEAEEEEEAAKANEERKRKKRRGQVDEEVEEDDDDDDDEKPAPKKKRRSSDDDEDAPKKNSRKEVEWED</sequence>
<accession>A0A2W5U131</accession>
<evidence type="ECO:0008006" key="4">
    <source>
        <dbReference type="Google" id="ProtNLM"/>
    </source>
</evidence>
<evidence type="ECO:0000256" key="1">
    <source>
        <dbReference type="SAM" id="MobiDB-lite"/>
    </source>
</evidence>
<evidence type="ECO:0000313" key="3">
    <source>
        <dbReference type="Proteomes" id="UP000249061"/>
    </source>
</evidence>
<dbReference type="EMBL" id="QFQP01000002">
    <property type="protein sequence ID" value="PZR17285.1"/>
    <property type="molecule type" value="Genomic_DNA"/>
</dbReference>